<dbReference type="EMBL" id="JACVVK020000284">
    <property type="protein sequence ID" value="KAK7480273.1"/>
    <property type="molecule type" value="Genomic_DNA"/>
</dbReference>
<sequence length="552" mass="61419">MVWAFRSHIRGTAAACVRLSAPSYHLRPFPTECLDILHLTPGVYCSRLHTRFCLYHTILGLLHQRVCAFGCHTCVLQPPAYTFLLFHRVSGPFASHTCCVVQPPAYTFLPVSSHLCTADACIHISACIIPSQAFCTRGSGHLDLTPVYCRRLHTHFCLYHTISGLLHQRLWAFGSHTCVLQPPAYTFPPVSSHLCTADACTHVSACIIPSQAFCTRGSGLLDLTPVYCSRLHTRFCLYHTISGLLHQRLWAFGSHTCVLQPPVHTFLPVSYHLRPFAPEALGFWISHLCTAAACTHVSACIIPSQAFCTRGSGHLDLTPVYCSRLHTRFCLYHTISGLLHQRLWAFGSHTCVLQPPAYTFPPVSSHLYTADACIHISACIIPSQAFCTRGSGHSDLTPVYCSRLRTPFCSFIVCLDLLHVTPAVYCSRLRTPSCLYHHTCVLQTPAYTFLPVSYHLRPFAPEALGIWISHLCTAAACVHLPACITTPVYCSRLHTRFCLYHTISGLLHQRLWAFGITDTCVLQPPAYTFLLLHTILGLLHQSVWTFCISPAV</sequence>
<evidence type="ECO:0000313" key="1">
    <source>
        <dbReference type="EMBL" id="KAK7480273.1"/>
    </source>
</evidence>
<organism evidence="1 2">
    <name type="scientific">Batillaria attramentaria</name>
    <dbReference type="NCBI Taxonomy" id="370345"/>
    <lineage>
        <taxon>Eukaryota</taxon>
        <taxon>Metazoa</taxon>
        <taxon>Spiralia</taxon>
        <taxon>Lophotrochozoa</taxon>
        <taxon>Mollusca</taxon>
        <taxon>Gastropoda</taxon>
        <taxon>Caenogastropoda</taxon>
        <taxon>Sorbeoconcha</taxon>
        <taxon>Cerithioidea</taxon>
        <taxon>Batillariidae</taxon>
        <taxon>Batillaria</taxon>
    </lineage>
</organism>
<keyword evidence="2" id="KW-1185">Reference proteome</keyword>
<gene>
    <name evidence="1" type="ORF">BaRGS_00028441</name>
</gene>
<protein>
    <submittedName>
        <fullName evidence="1">Uncharacterized protein</fullName>
    </submittedName>
</protein>
<dbReference type="AlphaFoldDB" id="A0ABD0JZE9"/>
<reference evidence="1 2" key="1">
    <citation type="journal article" date="2023" name="Sci. Data">
        <title>Genome assembly of the Korean intertidal mud-creeper Batillaria attramentaria.</title>
        <authorList>
            <person name="Patra A.K."/>
            <person name="Ho P.T."/>
            <person name="Jun S."/>
            <person name="Lee S.J."/>
            <person name="Kim Y."/>
            <person name="Won Y.J."/>
        </authorList>
    </citation>
    <scope>NUCLEOTIDE SEQUENCE [LARGE SCALE GENOMIC DNA]</scope>
    <source>
        <strain evidence="1">Wonlab-2016</strain>
    </source>
</reference>
<proteinExistence type="predicted"/>
<evidence type="ECO:0000313" key="2">
    <source>
        <dbReference type="Proteomes" id="UP001519460"/>
    </source>
</evidence>
<comment type="caution">
    <text evidence="1">The sequence shown here is derived from an EMBL/GenBank/DDBJ whole genome shotgun (WGS) entry which is preliminary data.</text>
</comment>
<name>A0ABD0JZE9_9CAEN</name>
<accession>A0ABD0JZE9</accession>
<dbReference type="Proteomes" id="UP001519460">
    <property type="component" value="Unassembled WGS sequence"/>
</dbReference>